<dbReference type="STRING" id="29655.A0A0K9P4K8"/>
<proteinExistence type="inferred from homology"/>
<dbReference type="EMBL" id="LFYR01001270">
    <property type="protein sequence ID" value="KMZ63147.1"/>
    <property type="molecule type" value="Genomic_DNA"/>
</dbReference>
<accession>A0A0K9P4K8</accession>
<dbReference type="GO" id="GO:0005634">
    <property type="term" value="C:nucleus"/>
    <property type="evidence" value="ECO:0000318"/>
    <property type="project" value="GO_Central"/>
</dbReference>
<evidence type="ECO:0000256" key="1">
    <source>
        <dbReference type="ARBA" id="ARBA00005474"/>
    </source>
</evidence>
<reference evidence="4" key="1">
    <citation type="journal article" date="2016" name="Nature">
        <title>The genome of the seagrass Zostera marina reveals angiosperm adaptation to the sea.</title>
        <authorList>
            <person name="Olsen J.L."/>
            <person name="Rouze P."/>
            <person name="Verhelst B."/>
            <person name="Lin Y.-C."/>
            <person name="Bayer T."/>
            <person name="Collen J."/>
            <person name="Dattolo E."/>
            <person name="De Paoli E."/>
            <person name="Dittami S."/>
            <person name="Maumus F."/>
            <person name="Michel G."/>
            <person name="Kersting A."/>
            <person name="Lauritano C."/>
            <person name="Lohaus R."/>
            <person name="Toepel M."/>
            <person name="Tonon T."/>
            <person name="Vanneste K."/>
            <person name="Amirebrahimi M."/>
            <person name="Brakel J."/>
            <person name="Bostroem C."/>
            <person name="Chovatia M."/>
            <person name="Grimwood J."/>
            <person name="Jenkins J.W."/>
            <person name="Jueterbock A."/>
            <person name="Mraz A."/>
            <person name="Stam W.T."/>
            <person name="Tice H."/>
            <person name="Bornberg-Bauer E."/>
            <person name="Green P.J."/>
            <person name="Pearson G.A."/>
            <person name="Procaccini G."/>
            <person name="Duarte C.M."/>
            <person name="Schmutz J."/>
            <person name="Reusch T.B.H."/>
            <person name="Van de Peer Y."/>
        </authorList>
    </citation>
    <scope>NUCLEOTIDE SEQUENCE [LARGE SCALE GENOMIC DNA]</scope>
    <source>
        <strain evidence="4">cv. Finnish</strain>
    </source>
</reference>
<dbReference type="Proteomes" id="UP000036987">
    <property type="component" value="Unassembled WGS sequence"/>
</dbReference>
<gene>
    <name evidence="3" type="ORF">ZOSMA_425G00210</name>
</gene>
<comment type="caution">
    <text evidence="3">The sequence shown here is derived from an EMBL/GenBank/DDBJ whole genome shotgun (WGS) entry which is preliminary data.</text>
</comment>
<dbReference type="OrthoDB" id="913402at2759"/>
<dbReference type="InterPro" id="IPR004883">
    <property type="entry name" value="LOB"/>
</dbReference>
<dbReference type="OMA" id="VGTHEER"/>
<evidence type="ECO:0000313" key="3">
    <source>
        <dbReference type="EMBL" id="KMZ63147.1"/>
    </source>
</evidence>
<keyword evidence="4" id="KW-1185">Reference proteome</keyword>
<comment type="similarity">
    <text evidence="1">Belongs to the LOB domain-containing protein family.</text>
</comment>
<evidence type="ECO:0000259" key="2">
    <source>
        <dbReference type="PROSITE" id="PS50891"/>
    </source>
</evidence>
<name>A0A0K9P4K8_ZOSMR</name>
<sequence>MNRYISTTAVSAATGHHACASCKHQRKRCGPKCILAPYFPSARSRQFQAVHKVFGVSNVSKMICAVGTHEERYRATQSMVWEAEWRIKDPISGCYGEYIRLRREFDRLVAACSTTQHNNNIDHNFTGGVISQSQIYSRHGGGETIRYADPQPMLLGVNLKKGGGGDTWQRGDM</sequence>
<dbReference type="AlphaFoldDB" id="A0A0K9P4K8"/>
<dbReference type="GO" id="GO:0006355">
    <property type="term" value="P:regulation of DNA-templated transcription"/>
    <property type="evidence" value="ECO:0000318"/>
    <property type="project" value="GO_Central"/>
</dbReference>
<evidence type="ECO:0000313" key="4">
    <source>
        <dbReference type="Proteomes" id="UP000036987"/>
    </source>
</evidence>
<dbReference type="PANTHER" id="PTHR31301:SF19">
    <property type="entry name" value="LOB DOMAIN-CONTAINING PROTEIN 2"/>
    <property type="match status" value="1"/>
</dbReference>
<dbReference type="GO" id="GO:0001216">
    <property type="term" value="F:DNA-binding transcription activator activity"/>
    <property type="evidence" value="ECO:0000318"/>
    <property type="project" value="GO_Central"/>
</dbReference>
<feature type="domain" description="LOB" evidence="2">
    <location>
        <begin position="17"/>
        <end position="119"/>
    </location>
</feature>
<dbReference type="Pfam" id="PF03195">
    <property type="entry name" value="LOB"/>
    <property type="match status" value="1"/>
</dbReference>
<organism evidence="3 4">
    <name type="scientific">Zostera marina</name>
    <name type="common">Eelgrass</name>
    <dbReference type="NCBI Taxonomy" id="29655"/>
    <lineage>
        <taxon>Eukaryota</taxon>
        <taxon>Viridiplantae</taxon>
        <taxon>Streptophyta</taxon>
        <taxon>Embryophyta</taxon>
        <taxon>Tracheophyta</taxon>
        <taxon>Spermatophyta</taxon>
        <taxon>Magnoliopsida</taxon>
        <taxon>Liliopsida</taxon>
        <taxon>Zosteraceae</taxon>
        <taxon>Zostera</taxon>
    </lineage>
</organism>
<dbReference type="PROSITE" id="PS50891">
    <property type="entry name" value="LOB"/>
    <property type="match status" value="1"/>
</dbReference>
<dbReference type="PANTHER" id="PTHR31301">
    <property type="entry name" value="LOB DOMAIN-CONTAINING PROTEIN 4-RELATED"/>
    <property type="match status" value="1"/>
</dbReference>
<protein>
    <recommendedName>
        <fullName evidence="2">LOB domain-containing protein</fullName>
    </recommendedName>
</protein>